<dbReference type="NCBIfam" id="TIGR00231">
    <property type="entry name" value="small_GTP"/>
    <property type="match status" value="1"/>
</dbReference>
<evidence type="ECO:0000256" key="4">
    <source>
        <dbReference type="ARBA" id="ARBA00022723"/>
    </source>
</evidence>
<keyword evidence="3" id="KW-0132">Cell division</keyword>
<sequence>MATISLLAFLLTLFNPNGVDRLRGGKAKARKKRDIDSSVSSGETGMYKRDYKNRVSPKLKVGTTLKYLGSTTDPQDFLPQRSKLAEVAIFGRSNVGKSTLLNVLTGRKKMCTVSKRPGCTKAVHFYRVKKSVVLVDTPGYGYAKLPRVQIQSLSELIWKYVQTRQMLSGGLLLVDVRRNPGDTEKRLLSAFKERGLPITILATKADKLNSFDLETKLTNLRRVLGLEKSEVVPISSRRQWGIRETWKLIFGMSARSTATVDKTSDLIPS</sequence>
<evidence type="ECO:0000259" key="11">
    <source>
        <dbReference type="PROSITE" id="PS51706"/>
    </source>
</evidence>
<dbReference type="GO" id="GO:0046872">
    <property type="term" value="F:metal ion binding"/>
    <property type="evidence" value="ECO:0007669"/>
    <property type="project" value="UniProtKB-KW"/>
</dbReference>
<comment type="cofactor">
    <cofactor evidence="1">
        <name>Mg(2+)</name>
        <dbReference type="ChEBI" id="CHEBI:18420"/>
    </cofactor>
</comment>
<keyword evidence="8" id="KW-0717">Septation</keyword>
<evidence type="ECO:0000256" key="6">
    <source>
        <dbReference type="ARBA" id="ARBA00022842"/>
    </source>
</evidence>
<dbReference type="PROSITE" id="PS51706">
    <property type="entry name" value="G_ENGB"/>
    <property type="match status" value="1"/>
</dbReference>
<dbReference type="PANTHER" id="PTHR11649:SF13">
    <property type="entry name" value="ENGB-TYPE G DOMAIN-CONTAINING PROTEIN"/>
    <property type="match status" value="1"/>
</dbReference>
<feature type="chain" id="PRO_5031158655" description="EngB-type G domain-containing protein" evidence="10">
    <location>
        <begin position="22"/>
        <end position="269"/>
    </location>
</feature>
<dbReference type="PANTHER" id="PTHR11649">
    <property type="entry name" value="MSS1/TRME-RELATED GTP-BINDING PROTEIN"/>
    <property type="match status" value="1"/>
</dbReference>
<feature type="signal peptide" evidence="10">
    <location>
        <begin position="1"/>
        <end position="21"/>
    </location>
</feature>
<dbReference type="GO" id="GO:0005525">
    <property type="term" value="F:GTP binding"/>
    <property type="evidence" value="ECO:0007669"/>
    <property type="project" value="UniProtKB-KW"/>
</dbReference>
<keyword evidence="7" id="KW-0342">GTP-binding</keyword>
<dbReference type="HAMAP" id="MF_00321">
    <property type="entry name" value="GTPase_EngB"/>
    <property type="match status" value="1"/>
</dbReference>
<reference evidence="12" key="1">
    <citation type="submission" date="2021-01" db="EMBL/GenBank/DDBJ databases">
        <authorList>
            <person name="Corre E."/>
            <person name="Pelletier E."/>
            <person name="Niang G."/>
            <person name="Scheremetjew M."/>
            <person name="Finn R."/>
            <person name="Kale V."/>
            <person name="Holt S."/>
            <person name="Cochrane G."/>
            <person name="Meng A."/>
            <person name="Brown T."/>
            <person name="Cohen L."/>
        </authorList>
    </citation>
    <scope>NUCLEOTIDE SEQUENCE</scope>
    <source>
        <strain evidence="12">CCMP2058</strain>
    </source>
</reference>
<gene>
    <name evidence="12" type="ORF">LAMO00422_LOCUS20052</name>
</gene>
<dbReference type="NCBIfam" id="TIGR03598">
    <property type="entry name" value="GTPase_YsxC"/>
    <property type="match status" value="1"/>
</dbReference>
<dbReference type="Gene3D" id="3.40.50.300">
    <property type="entry name" value="P-loop containing nucleotide triphosphate hydrolases"/>
    <property type="match status" value="1"/>
</dbReference>
<keyword evidence="10" id="KW-0732">Signal</keyword>
<dbReference type="InterPro" id="IPR019987">
    <property type="entry name" value="GTP-bd_ribosome_bio_YsxC"/>
</dbReference>
<evidence type="ECO:0000256" key="9">
    <source>
        <dbReference type="ARBA" id="ARBA00023306"/>
    </source>
</evidence>
<proteinExistence type="inferred from homology"/>
<comment type="similarity">
    <text evidence="2">Belongs to the TRAFAC class TrmE-Era-EngA-EngB-Septin-like GTPase superfamily. EngB GTPase family.</text>
</comment>
<evidence type="ECO:0000256" key="3">
    <source>
        <dbReference type="ARBA" id="ARBA00022618"/>
    </source>
</evidence>
<accession>A0A7S0DP56</accession>
<evidence type="ECO:0000256" key="10">
    <source>
        <dbReference type="SAM" id="SignalP"/>
    </source>
</evidence>
<dbReference type="EMBL" id="HBEM01029420">
    <property type="protein sequence ID" value="CAD8461094.1"/>
    <property type="molecule type" value="Transcribed_RNA"/>
</dbReference>
<dbReference type="AlphaFoldDB" id="A0A7S0DP56"/>
<dbReference type="InterPro" id="IPR006073">
    <property type="entry name" value="GTP-bd"/>
</dbReference>
<evidence type="ECO:0000256" key="1">
    <source>
        <dbReference type="ARBA" id="ARBA00001946"/>
    </source>
</evidence>
<protein>
    <recommendedName>
        <fullName evidence="11">EngB-type G domain-containing protein</fullName>
    </recommendedName>
</protein>
<dbReference type="InterPro" id="IPR005225">
    <property type="entry name" value="Small_GTP-bd"/>
</dbReference>
<evidence type="ECO:0000256" key="2">
    <source>
        <dbReference type="ARBA" id="ARBA00009638"/>
    </source>
</evidence>
<dbReference type="GO" id="GO:0051301">
    <property type="term" value="P:cell division"/>
    <property type="evidence" value="ECO:0007669"/>
    <property type="project" value="UniProtKB-KW"/>
</dbReference>
<dbReference type="InterPro" id="IPR027417">
    <property type="entry name" value="P-loop_NTPase"/>
</dbReference>
<evidence type="ECO:0000256" key="7">
    <source>
        <dbReference type="ARBA" id="ARBA00023134"/>
    </source>
</evidence>
<keyword evidence="9" id="KW-0131">Cell cycle</keyword>
<dbReference type="Pfam" id="PF01926">
    <property type="entry name" value="MMR_HSR1"/>
    <property type="match status" value="1"/>
</dbReference>
<evidence type="ECO:0000313" key="12">
    <source>
        <dbReference type="EMBL" id="CAD8461094.1"/>
    </source>
</evidence>
<keyword evidence="4" id="KW-0479">Metal-binding</keyword>
<keyword evidence="5" id="KW-0547">Nucleotide-binding</keyword>
<keyword evidence="6" id="KW-0460">Magnesium</keyword>
<evidence type="ECO:0000256" key="5">
    <source>
        <dbReference type="ARBA" id="ARBA00022741"/>
    </source>
</evidence>
<feature type="domain" description="EngB-type G" evidence="11">
    <location>
        <begin position="83"/>
        <end position="255"/>
    </location>
</feature>
<dbReference type="CDD" id="cd01876">
    <property type="entry name" value="YihA_EngB"/>
    <property type="match status" value="1"/>
</dbReference>
<dbReference type="SUPFAM" id="SSF52540">
    <property type="entry name" value="P-loop containing nucleoside triphosphate hydrolases"/>
    <property type="match status" value="1"/>
</dbReference>
<dbReference type="InterPro" id="IPR030393">
    <property type="entry name" value="G_ENGB_dom"/>
</dbReference>
<organism evidence="12">
    <name type="scientific">Amorphochlora amoebiformis</name>
    <dbReference type="NCBI Taxonomy" id="1561963"/>
    <lineage>
        <taxon>Eukaryota</taxon>
        <taxon>Sar</taxon>
        <taxon>Rhizaria</taxon>
        <taxon>Cercozoa</taxon>
        <taxon>Chlorarachniophyceae</taxon>
        <taxon>Amorphochlora</taxon>
    </lineage>
</organism>
<name>A0A7S0DP56_9EUKA</name>
<evidence type="ECO:0000256" key="8">
    <source>
        <dbReference type="ARBA" id="ARBA00023210"/>
    </source>
</evidence>